<organism evidence="1 2">
    <name type="scientific">Hypoxylon rubiginosum</name>
    <dbReference type="NCBI Taxonomy" id="110542"/>
    <lineage>
        <taxon>Eukaryota</taxon>
        <taxon>Fungi</taxon>
        <taxon>Dikarya</taxon>
        <taxon>Ascomycota</taxon>
        <taxon>Pezizomycotina</taxon>
        <taxon>Sordariomycetes</taxon>
        <taxon>Xylariomycetidae</taxon>
        <taxon>Xylariales</taxon>
        <taxon>Hypoxylaceae</taxon>
        <taxon>Hypoxylon</taxon>
    </lineage>
</organism>
<dbReference type="Proteomes" id="UP001497680">
    <property type="component" value="Unassembled WGS sequence"/>
</dbReference>
<proteinExistence type="predicted"/>
<evidence type="ECO:0000313" key="2">
    <source>
        <dbReference type="Proteomes" id="UP001497680"/>
    </source>
</evidence>
<reference evidence="1 2" key="1">
    <citation type="journal article" date="2022" name="New Phytol.">
        <title>Ecological generalism drives hyperdiversity of secondary metabolite gene clusters in xylarialean endophytes.</title>
        <authorList>
            <person name="Franco M.E.E."/>
            <person name="Wisecaver J.H."/>
            <person name="Arnold A.E."/>
            <person name="Ju Y.M."/>
            <person name="Slot J.C."/>
            <person name="Ahrendt S."/>
            <person name="Moore L.P."/>
            <person name="Eastman K.E."/>
            <person name="Scott K."/>
            <person name="Konkel Z."/>
            <person name="Mondo S.J."/>
            <person name="Kuo A."/>
            <person name="Hayes R.D."/>
            <person name="Haridas S."/>
            <person name="Andreopoulos B."/>
            <person name="Riley R."/>
            <person name="LaButti K."/>
            <person name="Pangilinan J."/>
            <person name="Lipzen A."/>
            <person name="Amirebrahimi M."/>
            <person name="Yan J."/>
            <person name="Adam C."/>
            <person name="Keymanesh K."/>
            <person name="Ng V."/>
            <person name="Louie K."/>
            <person name="Northen T."/>
            <person name="Drula E."/>
            <person name="Henrissat B."/>
            <person name="Hsieh H.M."/>
            <person name="Youens-Clark K."/>
            <person name="Lutzoni F."/>
            <person name="Miadlikowska J."/>
            <person name="Eastwood D.C."/>
            <person name="Hamelin R.C."/>
            <person name="Grigoriev I.V."/>
            <person name="U'Ren J.M."/>
        </authorList>
    </citation>
    <scope>NUCLEOTIDE SEQUENCE [LARGE SCALE GENOMIC DNA]</scope>
    <source>
        <strain evidence="1 2">ER1909</strain>
    </source>
</reference>
<sequence length="151" mass="16259">MSTQIITPHPNNRVIYTVPPMVNQVIVPPVIVPPPVSRVIYTVPPPQVNFAAYAQPQPKRAPVVQPATILREATVLKPVTPAVARPVTILQPVLGAGRAPQPQVIYTAPPPFTPYAAKKPAPRPKPVGPGPNKPKPDTRSVPDMLLLRRVA</sequence>
<keyword evidence="2" id="KW-1185">Reference proteome</keyword>
<evidence type="ECO:0000313" key="1">
    <source>
        <dbReference type="EMBL" id="KAI6084902.1"/>
    </source>
</evidence>
<name>A0ACC0CWN2_9PEZI</name>
<accession>A0ACC0CWN2</accession>
<dbReference type="EMBL" id="MU394331">
    <property type="protein sequence ID" value="KAI6084902.1"/>
    <property type="molecule type" value="Genomic_DNA"/>
</dbReference>
<comment type="caution">
    <text evidence="1">The sequence shown here is derived from an EMBL/GenBank/DDBJ whole genome shotgun (WGS) entry which is preliminary data.</text>
</comment>
<gene>
    <name evidence="1" type="ORF">F4821DRAFT_261438</name>
</gene>
<protein>
    <submittedName>
        <fullName evidence="1">Uncharacterized protein</fullName>
    </submittedName>
</protein>